<dbReference type="EMBL" id="KQ430964">
    <property type="protein sequence ID" value="KOF63411.1"/>
    <property type="molecule type" value="Genomic_DNA"/>
</dbReference>
<accession>A0A0L8FIZ3</accession>
<proteinExistence type="predicted"/>
<reference evidence="1" key="1">
    <citation type="submission" date="2015-07" db="EMBL/GenBank/DDBJ databases">
        <title>MeaNS - Measles Nucleotide Surveillance Program.</title>
        <authorList>
            <person name="Tran T."/>
            <person name="Druce J."/>
        </authorList>
    </citation>
    <scope>NUCLEOTIDE SEQUENCE</scope>
    <source>
        <strain evidence="1">UCB-OBI-ISO-001</strain>
        <tissue evidence="1">Gonad</tissue>
    </source>
</reference>
<name>A0A0L8FIZ3_OCTBM</name>
<protein>
    <submittedName>
        <fullName evidence="1">Uncharacterized protein</fullName>
    </submittedName>
</protein>
<evidence type="ECO:0000313" key="1">
    <source>
        <dbReference type="EMBL" id="KOF63411.1"/>
    </source>
</evidence>
<dbReference type="AlphaFoldDB" id="A0A0L8FIZ3"/>
<sequence length="53" mass="6316">MPHQYVCYLLSPSITVSWDLYFSDFVHLVEGDFNVTFKLIDYIQSSLHWFLSL</sequence>
<gene>
    <name evidence="1" type="ORF">OCBIM_22019102mg</name>
</gene>
<organism evidence="1">
    <name type="scientific">Octopus bimaculoides</name>
    <name type="common">California two-spotted octopus</name>
    <dbReference type="NCBI Taxonomy" id="37653"/>
    <lineage>
        <taxon>Eukaryota</taxon>
        <taxon>Metazoa</taxon>
        <taxon>Spiralia</taxon>
        <taxon>Lophotrochozoa</taxon>
        <taxon>Mollusca</taxon>
        <taxon>Cephalopoda</taxon>
        <taxon>Coleoidea</taxon>
        <taxon>Octopodiformes</taxon>
        <taxon>Octopoda</taxon>
        <taxon>Incirrata</taxon>
        <taxon>Octopodidae</taxon>
        <taxon>Octopus</taxon>
    </lineage>
</organism>